<keyword evidence="1" id="KW-0175">Coiled coil</keyword>
<protein>
    <submittedName>
        <fullName evidence="3">Uncharacterized protein</fullName>
    </submittedName>
</protein>
<gene>
    <name evidence="3" type="ORF">SAMN02745136_03135</name>
</gene>
<dbReference type="Proteomes" id="UP000184386">
    <property type="component" value="Unassembled WGS sequence"/>
</dbReference>
<dbReference type="OrthoDB" id="2840666at2"/>
<keyword evidence="4" id="KW-1185">Reference proteome</keyword>
<dbReference type="CDD" id="cd11614">
    <property type="entry name" value="SAF_CpaB_FlgA_like"/>
    <property type="match status" value="1"/>
</dbReference>
<evidence type="ECO:0000256" key="2">
    <source>
        <dbReference type="SAM" id="MobiDB-lite"/>
    </source>
</evidence>
<organism evidence="3 4">
    <name type="scientific">Anaerocolumna jejuensis DSM 15929</name>
    <dbReference type="NCBI Taxonomy" id="1121322"/>
    <lineage>
        <taxon>Bacteria</taxon>
        <taxon>Bacillati</taxon>
        <taxon>Bacillota</taxon>
        <taxon>Clostridia</taxon>
        <taxon>Lachnospirales</taxon>
        <taxon>Lachnospiraceae</taxon>
        <taxon>Anaerocolumna</taxon>
    </lineage>
</organism>
<accession>A0A1M6UKN1</accession>
<dbReference type="AlphaFoldDB" id="A0A1M6UKN1"/>
<dbReference type="RefSeq" id="WP_139241200.1">
    <property type="nucleotide sequence ID" value="NZ_FRAC01000015.1"/>
</dbReference>
<feature type="region of interest" description="Disordered" evidence="2">
    <location>
        <begin position="270"/>
        <end position="291"/>
    </location>
</feature>
<proteinExistence type="predicted"/>
<sequence length="291" mass="32701">MKKNDENIIAQREAEINKLQQQLDEIGELVTVYQLNTNAKSGTQMQDFQFSMVQIPEYSVPANAITSLPDIEGFYYKISLAGGTIVTSDMLMQQKLTDDERTLDVVLDEIPIGIEIGDYVDIRIAFPLGQDYIAMTHKEVVEINGSTLKLIVSQQDFYSYQSMQTDEALFSSTKAYGSTYIEGGIQTAAQQYYPVSLDVLKTMLLDPNIDTSDYSDVLKRREQLEKQLLSSEKVTINDTVTNGKQSLADKFKQAKDDYDALQAQKQAEAEYNAQAQNTQEQNTQEDSSDGK</sequence>
<evidence type="ECO:0000256" key="1">
    <source>
        <dbReference type="SAM" id="Coils"/>
    </source>
</evidence>
<evidence type="ECO:0000313" key="4">
    <source>
        <dbReference type="Proteomes" id="UP000184386"/>
    </source>
</evidence>
<evidence type="ECO:0000313" key="3">
    <source>
        <dbReference type="EMBL" id="SHK69795.1"/>
    </source>
</evidence>
<reference evidence="3 4" key="1">
    <citation type="submission" date="2016-11" db="EMBL/GenBank/DDBJ databases">
        <authorList>
            <person name="Jaros S."/>
            <person name="Januszkiewicz K."/>
            <person name="Wedrychowicz H."/>
        </authorList>
    </citation>
    <scope>NUCLEOTIDE SEQUENCE [LARGE SCALE GENOMIC DNA]</scope>
    <source>
        <strain evidence="3 4">DSM 15929</strain>
    </source>
</reference>
<feature type="coiled-coil region" evidence="1">
    <location>
        <begin position="2"/>
        <end position="29"/>
    </location>
</feature>
<name>A0A1M6UKN1_9FIRM</name>
<dbReference type="STRING" id="1121322.SAMN02745136_03135"/>
<dbReference type="EMBL" id="FRAC01000015">
    <property type="protein sequence ID" value="SHK69795.1"/>
    <property type="molecule type" value="Genomic_DNA"/>
</dbReference>
<feature type="compositionally biased region" description="Low complexity" evidence="2">
    <location>
        <begin position="270"/>
        <end position="285"/>
    </location>
</feature>